<keyword evidence="3" id="KW-1003">Cell membrane</keyword>
<dbReference type="Gene3D" id="1.10.3720.10">
    <property type="entry name" value="MetI-like"/>
    <property type="match status" value="1"/>
</dbReference>
<evidence type="ECO:0000256" key="5">
    <source>
        <dbReference type="ARBA" id="ARBA00022989"/>
    </source>
</evidence>
<dbReference type="CDD" id="cd06261">
    <property type="entry name" value="TM_PBP2"/>
    <property type="match status" value="1"/>
</dbReference>
<dbReference type="PANTHER" id="PTHR43744:SF8">
    <property type="entry name" value="SN-GLYCEROL-3-PHOSPHATE TRANSPORT SYSTEM PERMEASE PROTEIN UGPE"/>
    <property type="match status" value="1"/>
</dbReference>
<dbReference type="SUPFAM" id="SSF161098">
    <property type="entry name" value="MetI-like"/>
    <property type="match status" value="1"/>
</dbReference>
<evidence type="ECO:0000313" key="10">
    <source>
        <dbReference type="Proteomes" id="UP001055091"/>
    </source>
</evidence>
<dbReference type="Pfam" id="PF00528">
    <property type="entry name" value="BPD_transp_1"/>
    <property type="match status" value="1"/>
</dbReference>
<comment type="similarity">
    <text evidence="7">Belongs to the binding-protein-dependent transport system permease family.</text>
</comment>
<dbReference type="GO" id="GO:0055085">
    <property type="term" value="P:transmembrane transport"/>
    <property type="evidence" value="ECO:0007669"/>
    <property type="project" value="InterPro"/>
</dbReference>
<keyword evidence="5 7" id="KW-1133">Transmembrane helix</keyword>
<dbReference type="EMBL" id="BQNJ01000002">
    <property type="protein sequence ID" value="GKH03078.1"/>
    <property type="molecule type" value="Genomic_DNA"/>
</dbReference>
<evidence type="ECO:0000256" key="3">
    <source>
        <dbReference type="ARBA" id="ARBA00022475"/>
    </source>
</evidence>
<evidence type="ECO:0000256" key="1">
    <source>
        <dbReference type="ARBA" id="ARBA00004651"/>
    </source>
</evidence>
<comment type="caution">
    <text evidence="9">The sequence shown here is derived from an EMBL/GenBank/DDBJ whole genome shotgun (WGS) entry which is preliminary data.</text>
</comment>
<keyword evidence="6 7" id="KW-0472">Membrane</keyword>
<feature type="transmembrane region" description="Helical" evidence="7">
    <location>
        <begin position="6"/>
        <end position="27"/>
    </location>
</feature>
<feature type="domain" description="ABC transmembrane type-1" evidence="8">
    <location>
        <begin position="65"/>
        <end position="258"/>
    </location>
</feature>
<name>A0AA37JL89_9FIRM</name>
<dbReference type="PROSITE" id="PS50928">
    <property type="entry name" value="ABC_TM1"/>
    <property type="match status" value="1"/>
</dbReference>
<feature type="transmembrane region" description="Helical" evidence="7">
    <location>
        <begin position="69"/>
        <end position="91"/>
    </location>
</feature>
<evidence type="ECO:0000313" key="9">
    <source>
        <dbReference type="EMBL" id="GKH03078.1"/>
    </source>
</evidence>
<dbReference type="AlphaFoldDB" id="A0AA37JL89"/>
<dbReference type="PANTHER" id="PTHR43744">
    <property type="entry name" value="ABC TRANSPORTER PERMEASE PROTEIN MG189-RELATED-RELATED"/>
    <property type="match status" value="1"/>
</dbReference>
<keyword evidence="2 7" id="KW-0813">Transport</keyword>
<dbReference type="GO" id="GO:0005886">
    <property type="term" value="C:plasma membrane"/>
    <property type="evidence" value="ECO:0007669"/>
    <property type="project" value="UniProtKB-SubCell"/>
</dbReference>
<keyword evidence="4 7" id="KW-0812">Transmembrane</keyword>
<evidence type="ECO:0000256" key="4">
    <source>
        <dbReference type="ARBA" id="ARBA00022692"/>
    </source>
</evidence>
<proteinExistence type="inferred from homology"/>
<comment type="subcellular location">
    <subcellularLocation>
        <location evidence="1 7">Cell membrane</location>
        <topology evidence="1 7">Multi-pass membrane protein</topology>
    </subcellularLocation>
</comment>
<feature type="transmembrane region" description="Helical" evidence="7">
    <location>
        <begin position="237"/>
        <end position="258"/>
    </location>
</feature>
<dbReference type="Proteomes" id="UP001055091">
    <property type="component" value="Unassembled WGS sequence"/>
</dbReference>
<dbReference type="InterPro" id="IPR035906">
    <property type="entry name" value="MetI-like_sf"/>
</dbReference>
<evidence type="ECO:0000256" key="6">
    <source>
        <dbReference type="ARBA" id="ARBA00023136"/>
    </source>
</evidence>
<protein>
    <submittedName>
        <fullName evidence="9">ABC transporter permease protein AmyC</fullName>
    </submittedName>
</protein>
<evidence type="ECO:0000256" key="2">
    <source>
        <dbReference type="ARBA" id="ARBA00022448"/>
    </source>
</evidence>
<sequence length="272" mass="29875">MEKAKWWYYPVAAVLLVIFLLPLYVLLNISFRTIQDIGSKLAFPRQWYFGNYVDAFFHGDLLVGFKNSIILTVETVFIEIVASSMAAYGLARGSGKVSEFIRSVNMGIMMIPAVALLVGTYSLMAKLHMTNTLWGLALLTAAGGIPATLFMYVNFVVAIPVALDEAAAIDGAGVLTTYFKIVMPQLKAVTVTRIIMSAVSCWNNYLMPMFLLQNKSKFTVILEIKSAFNATNGLGNLPLACATCVLGLLPVILLYLFLQKYIIEGQLDSAVK</sequence>
<evidence type="ECO:0000256" key="7">
    <source>
        <dbReference type="RuleBase" id="RU363032"/>
    </source>
</evidence>
<accession>A0AA37JL89</accession>
<reference evidence="9" key="1">
    <citation type="submission" date="2022-01" db="EMBL/GenBank/DDBJ databases">
        <title>Novel bile acid biosynthetic pathways are enriched in the microbiome of centenarians.</title>
        <authorList>
            <person name="Sato Y."/>
            <person name="Atarashi K."/>
            <person name="Plichta R.D."/>
            <person name="Arai Y."/>
            <person name="Sasajima S."/>
            <person name="Kearney M.S."/>
            <person name="Suda W."/>
            <person name="Takeshita K."/>
            <person name="Sasaki T."/>
            <person name="Okamoto S."/>
            <person name="Skelly N.A."/>
            <person name="Okamura Y."/>
            <person name="Vlamakis H."/>
            <person name="Li Y."/>
            <person name="Tanoue T."/>
            <person name="Takei H."/>
            <person name="Nittono H."/>
            <person name="Narushima S."/>
            <person name="Irie J."/>
            <person name="Itoh H."/>
            <person name="Moriya K."/>
            <person name="Sugiura Y."/>
            <person name="Suematsu M."/>
            <person name="Moritoki N."/>
            <person name="Shibata S."/>
            <person name="Littman R.D."/>
            <person name="Fischbach A.M."/>
            <person name="Uwamino Y."/>
            <person name="Inoue T."/>
            <person name="Honda A."/>
            <person name="Hattori M."/>
            <person name="Murai T."/>
            <person name="Xavier J.R."/>
            <person name="Hirose N."/>
            <person name="Honda K."/>
        </authorList>
    </citation>
    <scope>NUCLEOTIDE SEQUENCE</scope>
    <source>
        <strain evidence="9">CE91-St55</strain>
    </source>
</reference>
<dbReference type="RefSeq" id="WP_022033660.1">
    <property type="nucleotide sequence ID" value="NZ_BQNJ01000002.1"/>
</dbReference>
<evidence type="ECO:0000259" key="8">
    <source>
        <dbReference type="PROSITE" id="PS50928"/>
    </source>
</evidence>
<gene>
    <name evidence="9" type="primary">amyC</name>
    <name evidence="9" type="ORF">CE91St55_50590</name>
</gene>
<organism evidence="9 10">
    <name type="scientific">Hungatella hathewayi</name>
    <dbReference type="NCBI Taxonomy" id="154046"/>
    <lineage>
        <taxon>Bacteria</taxon>
        <taxon>Bacillati</taxon>
        <taxon>Bacillota</taxon>
        <taxon>Clostridia</taxon>
        <taxon>Lachnospirales</taxon>
        <taxon>Lachnospiraceae</taxon>
        <taxon>Hungatella</taxon>
    </lineage>
</organism>
<feature type="transmembrane region" description="Helical" evidence="7">
    <location>
        <begin position="133"/>
        <end position="153"/>
    </location>
</feature>
<feature type="transmembrane region" description="Helical" evidence="7">
    <location>
        <begin position="103"/>
        <end position="121"/>
    </location>
</feature>
<dbReference type="InterPro" id="IPR000515">
    <property type="entry name" value="MetI-like"/>
</dbReference>